<dbReference type="InterPro" id="IPR001242">
    <property type="entry name" value="Condensation_dom"/>
</dbReference>
<evidence type="ECO:0000259" key="4">
    <source>
        <dbReference type="PROSITE" id="PS50075"/>
    </source>
</evidence>
<dbReference type="Pfam" id="PF07993">
    <property type="entry name" value="NAD_binding_4"/>
    <property type="match status" value="1"/>
</dbReference>
<dbReference type="InterPro" id="IPR010080">
    <property type="entry name" value="Thioester_reductase-like_dom"/>
</dbReference>
<dbReference type="Pfam" id="PF00550">
    <property type="entry name" value="PP-binding"/>
    <property type="match status" value="1"/>
</dbReference>
<dbReference type="InterPro" id="IPR036291">
    <property type="entry name" value="NAD(P)-bd_dom_sf"/>
</dbReference>
<dbReference type="Pfam" id="PF00668">
    <property type="entry name" value="Condensation"/>
    <property type="match status" value="1"/>
</dbReference>
<dbReference type="SUPFAM" id="SSF51735">
    <property type="entry name" value="NAD(P)-binding Rossmann-fold domains"/>
    <property type="match status" value="1"/>
</dbReference>
<dbReference type="PANTHER" id="PTHR45527:SF1">
    <property type="entry name" value="FATTY ACID SYNTHASE"/>
    <property type="match status" value="1"/>
</dbReference>
<gene>
    <name evidence="5" type="ORF">FVF58_34850</name>
</gene>
<dbReference type="Gene3D" id="3.40.50.720">
    <property type="entry name" value="NAD(P)-binding Rossmann-like Domain"/>
    <property type="match status" value="1"/>
</dbReference>
<dbReference type="GO" id="GO:0043041">
    <property type="term" value="P:amino acid activation for nonribosomal peptide biosynthetic process"/>
    <property type="evidence" value="ECO:0007669"/>
    <property type="project" value="TreeGrafter"/>
</dbReference>
<dbReference type="SUPFAM" id="SSF56801">
    <property type="entry name" value="Acetyl-CoA synthetase-like"/>
    <property type="match status" value="1"/>
</dbReference>
<dbReference type="GO" id="GO:0016874">
    <property type="term" value="F:ligase activity"/>
    <property type="evidence" value="ECO:0007669"/>
    <property type="project" value="UniProtKB-KW"/>
</dbReference>
<dbReference type="InterPro" id="IPR009081">
    <property type="entry name" value="PP-bd_ACP"/>
</dbReference>
<evidence type="ECO:0000313" key="6">
    <source>
        <dbReference type="Proteomes" id="UP000325273"/>
    </source>
</evidence>
<evidence type="ECO:0000256" key="1">
    <source>
        <dbReference type="ARBA" id="ARBA00022450"/>
    </source>
</evidence>
<protein>
    <submittedName>
        <fullName evidence="5">NAD-dependent epimerase/dehydratase family protein</fullName>
    </submittedName>
</protein>
<dbReference type="Gene3D" id="1.10.1200.10">
    <property type="entry name" value="ACP-like"/>
    <property type="match status" value="1"/>
</dbReference>
<dbReference type="RefSeq" id="WP_149674264.1">
    <property type="nucleotide sequence ID" value="NZ_VTUZ01000032.1"/>
</dbReference>
<dbReference type="GO" id="GO:0031177">
    <property type="term" value="F:phosphopantetheine binding"/>
    <property type="evidence" value="ECO:0007669"/>
    <property type="project" value="TreeGrafter"/>
</dbReference>
<dbReference type="EMBL" id="VTUZ01000032">
    <property type="protein sequence ID" value="KAA1003860.1"/>
    <property type="molecule type" value="Genomic_DNA"/>
</dbReference>
<organism evidence="5 6">
    <name type="scientific">Paraburkholderia panacisoli</name>
    <dbReference type="NCBI Taxonomy" id="2603818"/>
    <lineage>
        <taxon>Bacteria</taxon>
        <taxon>Pseudomonadati</taxon>
        <taxon>Pseudomonadota</taxon>
        <taxon>Betaproteobacteria</taxon>
        <taxon>Burkholderiales</taxon>
        <taxon>Burkholderiaceae</taxon>
        <taxon>Paraburkholderia</taxon>
    </lineage>
</organism>
<dbReference type="SUPFAM" id="SSF52777">
    <property type="entry name" value="CoA-dependent acyltransferases"/>
    <property type="match status" value="2"/>
</dbReference>
<feature type="domain" description="Carrier" evidence="4">
    <location>
        <begin position="983"/>
        <end position="1058"/>
    </location>
</feature>
<dbReference type="SUPFAM" id="SSF47336">
    <property type="entry name" value="ACP-like"/>
    <property type="match status" value="1"/>
</dbReference>
<comment type="caution">
    <text evidence="5">The sequence shown here is derived from an EMBL/GenBank/DDBJ whole genome shotgun (WGS) entry which is preliminary data.</text>
</comment>
<accession>A0A5B0GPD1</accession>
<evidence type="ECO:0000313" key="5">
    <source>
        <dbReference type="EMBL" id="KAA1003860.1"/>
    </source>
</evidence>
<keyword evidence="2" id="KW-0597">Phosphoprotein</keyword>
<dbReference type="GO" id="GO:0005737">
    <property type="term" value="C:cytoplasm"/>
    <property type="evidence" value="ECO:0007669"/>
    <property type="project" value="TreeGrafter"/>
</dbReference>
<evidence type="ECO:0000256" key="3">
    <source>
        <dbReference type="ARBA" id="ARBA00022598"/>
    </source>
</evidence>
<dbReference type="InterPro" id="IPR023213">
    <property type="entry name" value="CAT-like_dom_sf"/>
</dbReference>
<name>A0A5B0GPD1_9BURK</name>
<keyword evidence="3" id="KW-0436">Ligase</keyword>
<evidence type="ECO:0000256" key="2">
    <source>
        <dbReference type="ARBA" id="ARBA00022553"/>
    </source>
</evidence>
<dbReference type="CDD" id="cd05235">
    <property type="entry name" value="SDR_e1"/>
    <property type="match status" value="1"/>
</dbReference>
<dbReference type="Gene3D" id="3.40.50.12780">
    <property type="entry name" value="N-terminal domain of ligase-like"/>
    <property type="match status" value="1"/>
</dbReference>
<reference evidence="5 6" key="1">
    <citation type="submission" date="2019-08" db="EMBL/GenBank/DDBJ databases">
        <title>Paraburkholderia sp. DCY113.</title>
        <authorList>
            <person name="Kang J."/>
        </authorList>
    </citation>
    <scope>NUCLEOTIDE SEQUENCE [LARGE SCALE GENOMIC DNA]</scope>
    <source>
        <strain evidence="5 6">DCY113</strain>
    </source>
</reference>
<dbReference type="InterPro" id="IPR042099">
    <property type="entry name" value="ANL_N_sf"/>
</dbReference>
<keyword evidence="1" id="KW-0596">Phosphopantetheine</keyword>
<keyword evidence="6" id="KW-1185">Reference proteome</keyword>
<sequence>MSKNVDTIYYLTPLQRGMLHHSRMDPESGVYVEQFSCVLKGSLDIERFRHAWETVAHRHDVLKTLFIRLHEERPMQVVRKNVVLPFETLDWSGFDVADQQRRFDILLADDRARGFDWSVAPLMRLTLAVLGHYTFRFLWTYHHAILDGWSMPILLNEVFQFYARPDNLLPAPSTDFRHYVAWHRVQDTAQARKYWQETLKGFRTPLSFCASMAPALGQLSDGRRRLATVSRAMSSEWTTAATKLCRDNKLTMNTLCQGAWSALLGRYSDSDDVVYGMVMSGRSPEIDAVNAIAGLFINTLPARVRLDGELDTMEWLHRIQSTTQQAERYAYSSLTDVLQCSALPRQRALFESLYVFENYPGQEAFGAVATDCGLAIEELHAVEETNYPLALIVLPQERLTFQLTYDTARFDGSAISRMADQYRALLERMLLAEGCRVGDLHLQAACVSSSHKSAEPPAGADSLLAMIARHADGTPDRLAFSASAIQCTGSSTLTLSASLNYSMLRSRIVQAIWQWHRLGYLPGDRVLVLCKEPVAGLVILLSGLAYGVDCVLPDPELSVDTLTSSAKKACGPEQVRGCVSTASSVSIPGMQCDVFVERDPVDGDGGERAGDLSMPTTADSARGACSLLGRSELGAWKLLRYHQSQLIRAAESFSRTYPANSALDMALCCSPLAHSTIWTALAGLCAGLSLHHVGCPEEEMFLPMLASPDMHWHSIVLLSTHTRRIGRAAATLASGTIDTDYWITDACGLTQRDARRLEAIAPGARVMRELRWPAQSLAHSTVTMNEPADANGPAPTDVGVSAIGTVIGVLDRHLHPAGVDARGHLAIAGWTVPDMLLSNGKPDLDAWISTREGVQLRTGLRAWMTEAACQTELPNAEATLDTLTEAWVERESELATRAAVSEVAIVERVSDAGDWECAVYYSGRDGAPTGEYAERIREASELCGIHASACVELSKLPRNECGVDRLSLLHGDVAPLRKGADLAPRDAVESAIHEIWSVLLNCDRIGIHDSYFDLGGDSLQATVMLYQIEEKLRCKVDMETLLERPTIAGLAEAISSGSDGEGRAQLDLSADAILEDDIVPANEYRPRAYQQVLLTGATGFLGVHLLAELLKSTQARVHCLVRATDEASGFRRLVDALKEHGLWDENQAARIVAVPGDLGLARLGMSERAFSALARDIDAIYHNGALVNFVYPYSSLKQVNVVATRDVLRLASLHRTKPVHYVSTVGTLDRFAESIPETLAVGLHDRLMSGYEQSKWVAEQTLSIAAQRGLPVTIYRPSRIVGHSGTGRMNVDDLFCRLIKGIVLFGKAPRDTGFDNMLPVDLVSRIIVKASLQPTASGKAVHVINPQWNSMDALVDFIESEGYAIQRMDYEGWLDALTVHVRHDQTHPLAMLIPVLKKLNPVVDPSVGRQLPIAIDHLNLLAGDVISEGVRPVNEWLRVYFDYFYNTGYLARPASGLRAPASSGNTLPHDVAEN</sequence>
<dbReference type="PANTHER" id="PTHR45527">
    <property type="entry name" value="NONRIBOSOMAL PEPTIDE SYNTHETASE"/>
    <property type="match status" value="1"/>
</dbReference>
<dbReference type="InterPro" id="IPR036736">
    <property type="entry name" value="ACP-like_sf"/>
</dbReference>
<dbReference type="PROSITE" id="PS50075">
    <property type="entry name" value="CARRIER"/>
    <property type="match status" value="1"/>
</dbReference>
<dbReference type="GO" id="GO:0044550">
    <property type="term" value="P:secondary metabolite biosynthetic process"/>
    <property type="evidence" value="ECO:0007669"/>
    <property type="project" value="TreeGrafter"/>
</dbReference>
<dbReference type="Gene3D" id="3.30.559.30">
    <property type="entry name" value="Nonribosomal peptide synthetase, condensation domain"/>
    <property type="match status" value="1"/>
</dbReference>
<dbReference type="Proteomes" id="UP000325273">
    <property type="component" value="Unassembled WGS sequence"/>
</dbReference>
<dbReference type="CDD" id="cd19543">
    <property type="entry name" value="DCL_NRPS"/>
    <property type="match status" value="1"/>
</dbReference>
<dbReference type="NCBIfam" id="TIGR01746">
    <property type="entry name" value="Thioester-redct"/>
    <property type="match status" value="1"/>
</dbReference>
<proteinExistence type="predicted"/>
<dbReference type="InterPro" id="IPR013120">
    <property type="entry name" value="FAR_NAD-bd"/>
</dbReference>
<dbReference type="Gene3D" id="3.30.559.10">
    <property type="entry name" value="Chloramphenicol acetyltransferase-like domain"/>
    <property type="match status" value="1"/>
</dbReference>